<dbReference type="Proteomes" id="UP000663940">
    <property type="component" value="Chromosome"/>
</dbReference>
<evidence type="ECO:0000313" key="2">
    <source>
        <dbReference type="EMBL" id="QTE48262.1"/>
    </source>
</evidence>
<organism evidence="1 3">
    <name type="scientific">Mucilaginibacter rubeus</name>
    <dbReference type="NCBI Taxonomy" id="2027860"/>
    <lineage>
        <taxon>Bacteria</taxon>
        <taxon>Pseudomonadati</taxon>
        <taxon>Bacteroidota</taxon>
        <taxon>Sphingobacteriia</taxon>
        <taxon>Sphingobacteriales</taxon>
        <taxon>Sphingobacteriaceae</taxon>
        <taxon>Mucilaginibacter</taxon>
    </lineage>
</organism>
<reference evidence="2 4" key="2">
    <citation type="submission" date="2021-03" db="EMBL/GenBank/DDBJ databases">
        <title>Mucilaginibacter strains isolated from gold and copper mining confer multi heavy-metal resistance.</title>
        <authorList>
            <person name="Li Y."/>
        </authorList>
    </citation>
    <scope>NUCLEOTIDE SEQUENCE [LARGE SCALE GENOMIC DNA]</scope>
    <source>
        <strain evidence="2 4">P2-4</strain>
    </source>
</reference>
<name>A0AAE6MGX1_9SPHI</name>
<dbReference type="EMBL" id="CP071880">
    <property type="protein sequence ID" value="QTE48262.1"/>
    <property type="molecule type" value="Genomic_DNA"/>
</dbReference>
<evidence type="ECO:0000313" key="4">
    <source>
        <dbReference type="Proteomes" id="UP000663940"/>
    </source>
</evidence>
<dbReference type="Proteomes" id="UP000250557">
    <property type="component" value="Chromosome"/>
</dbReference>
<gene>
    <name evidence="1" type="ORF">DIU31_005465</name>
    <name evidence="2" type="ORF">J3L21_22260</name>
</gene>
<reference evidence="1 3" key="1">
    <citation type="submission" date="2019-08" db="EMBL/GenBank/DDBJ databases">
        <title>Comparative genome analysis confer to the adaptation heavy metal polluted environment.</title>
        <authorList>
            <person name="Li Y."/>
        </authorList>
    </citation>
    <scope>NUCLEOTIDE SEQUENCE [LARGE SCALE GENOMIC DNA]</scope>
    <source>
        <strain evidence="1 3">P2</strain>
    </source>
</reference>
<keyword evidence="4" id="KW-1185">Reference proteome</keyword>
<accession>A0AAE6MGX1</accession>
<sequence length="88" mass="10349">MYTQQHLMRTTADIRSKSVFELSAEELSERLKPTADAVKRETFSRNGYLTYFDQAICPDTSYMVHEYRDKKELVQIDDKGKAHFIKIL</sequence>
<dbReference type="RefSeq" id="WP_146750284.1">
    <property type="nucleotide sequence ID" value="NZ_CP043451.1"/>
</dbReference>
<proteinExistence type="predicted"/>
<dbReference type="EMBL" id="CP043451">
    <property type="protein sequence ID" value="QEM02990.1"/>
    <property type="molecule type" value="Genomic_DNA"/>
</dbReference>
<evidence type="ECO:0000313" key="3">
    <source>
        <dbReference type="Proteomes" id="UP000250557"/>
    </source>
</evidence>
<dbReference type="AlphaFoldDB" id="A0AAE6MGX1"/>
<evidence type="ECO:0000313" key="1">
    <source>
        <dbReference type="EMBL" id="QEM02990.1"/>
    </source>
</evidence>
<protein>
    <submittedName>
        <fullName evidence="1">Uncharacterized protein</fullName>
    </submittedName>
</protein>